<accession>A0A5R9BIG5</accession>
<dbReference type="AlphaFoldDB" id="A0A5R9BIG5"/>
<evidence type="ECO:0000313" key="1">
    <source>
        <dbReference type="EMBL" id="TLP99710.1"/>
    </source>
</evidence>
<keyword evidence="2" id="KW-1185">Reference proteome</keyword>
<evidence type="ECO:0000313" key="2">
    <source>
        <dbReference type="Proteomes" id="UP000310458"/>
    </source>
</evidence>
<dbReference type="Pfam" id="PF14019">
    <property type="entry name" value="DUF4235"/>
    <property type="match status" value="1"/>
</dbReference>
<dbReference type="InterPro" id="IPR025329">
    <property type="entry name" value="DUF4235"/>
</dbReference>
<dbReference type="Proteomes" id="UP000310458">
    <property type="component" value="Unassembled WGS sequence"/>
</dbReference>
<organism evidence="1 2">
    <name type="scientific">Nesterenkonia salmonea</name>
    <dbReference type="NCBI Taxonomy" id="1804987"/>
    <lineage>
        <taxon>Bacteria</taxon>
        <taxon>Bacillati</taxon>
        <taxon>Actinomycetota</taxon>
        <taxon>Actinomycetes</taxon>
        <taxon>Micrococcales</taxon>
        <taxon>Micrococcaceae</taxon>
        <taxon>Nesterenkonia</taxon>
    </lineage>
</organism>
<dbReference type="OrthoDB" id="3268522at2"/>
<comment type="caution">
    <text evidence="1">The sequence shown here is derived from an EMBL/GenBank/DDBJ whole genome shotgun (WGS) entry which is preliminary data.</text>
</comment>
<sequence>MSYRSRTVDKLIEKGLTLGISLGAGFVASKVFDFAWEQVTGEAPPKNDEVDAVDIKRALVFGVTSAAVSAAVQVLSQRGAKASVRKMSSSFGAKSEV</sequence>
<gene>
    <name evidence="1" type="ORF">FEF26_02150</name>
</gene>
<dbReference type="EMBL" id="VAVZ01000004">
    <property type="protein sequence ID" value="TLP99710.1"/>
    <property type="molecule type" value="Genomic_DNA"/>
</dbReference>
<reference evidence="1 2" key="1">
    <citation type="submission" date="2019-05" db="EMBL/GenBank/DDBJ databases">
        <title>Nesterenkonia sp. GY074 isolated from the Southern Atlantic Ocean.</title>
        <authorList>
            <person name="Zhang G."/>
        </authorList>
    </citation>
    <scope>NUCLEOTIDE SEQUENCE [LARGE SCALE GENOMIC DNA]</scope>
    <source>
        <strain evidence="1 2">GY074</strain>
    </source>
</reference>
<name>A0A5R9BIG5_9MICC</name>
<proteinExistence type="predicted"/>
<protein>
    <submittedName>
        <fullName evidence="1">DUF4235 domain-containing protein</fullName>
    </submittedName>
</protein>